<keyword evidence="11" id="KW-1185">Reference proteome</keyword>
<dbReference type="Proteomes" id="UP000239471">
    <property type="component" value="Unassembled WGS sequence"/>
</dbReference>
<sequence length="359" mass="40576">MIIMALIKRIILQTIRDKRTLALMMIAPLILLSLVNFLFNSDNTSKLKVGVYNTSASFNEELETNDIEIVKYDTIENIESKIKDDNLKAFINKDNDKLSITYENSSPSDSAQIKAKVQGSLAKEQMNSLTDKLSQINNDFSKSQGTISIESNYIYADEDLSYFDTLSPILIGFFVFFFVFLISGISLLKERTSKTLEKLLSTPIKRSEIVFGYLLGYGLFAIIQTIIVVLFSVYVLNIRMEGNILLVLLTNILIAFVALSFGILLSTFANSEFQMMQFIPLVVVPQIFFTGLIPVENMATWLQNIAHVMPLYYGAQSLQGIIVKGHTFSDIQFDLIILLLFAIVFSILNILGLKRYRKI</sequence>
<comment type="caution">
    <text evidence="10">The sequence shown here is derived from an EMBL/GenBank/DDBJ whole genome shotgun (WGS) entry which is preliminary data.</text>
</comment>
<feature type="transmembrane region" description="Helical" evidence="8">
    <location>
        <begin position="335"/>
        <end position="353"/>
    </location>
</feature>
<comment type="similarity">
    <text evidence="2">Belongs to the ABC-2 integral membrane protein family.</text>
</comment>
<evidence type="ECO:0000256" key="6">
    <source>
        <dbReference type="ARBA" id="ARBA00022989"/>
    </source>
</evidence>
<feature type="transmembrane region" description="Helical" evidence="8">
    <location>
        <begin position="169"/>
        <end position="188"/>
    </location>
</feature>
<dbReference type="InterPro" id="IPR047817">
    <property type="entry name" value="ABC2_TM_bact-type"/>
</dbReference>
<keyword evidence="6 8" id="KW-1133">Transmembrane helix</keyword>
<keyword evidence="7 8" id="KW-0472">Membrane</keyword>
<feature type="domain" description="ABC transmembrane type-2" evidence="9">
    <location>
        <begin position="123"/>
        <end position="356"/>
    </location>
</feature>
<dbReference type="GO" id="GO:0005886">
    <property type="term" value="C:plasma membrane"/>
    <property type="evidence" value="ECO:0007669"/>
    <property type="project" value="UniProtKB-SubCell"/>
</dbReference>
<evidence type="ECO:0000256" key="7">
    <source>
        <dbReference type="ARBA" id="ARBA00023136"/>
    </source>
</evidence>
<feature type="transmembrane region" description="Helical" evidence="8">
    <location>
        <begin position="278"/>
        <end position="295"/>
    </location>
</feature>
<proteinExistence type="inferred from homology"/>
<keyword evidence="3" id="KW-0813">Transport</keyword>
<feature type="transmembrane region" description="Helical" evidence="8">
    <location>
        <begin position="209"/>
        <end position="236"/>
    </location>
</feature>
<evidence type="ECO:0000313" key="10">
    <source>
        <dbReference type="EMBL" id="PRR83758.1"/>
    </source>
</evidence>
<dbReference type="PROSITE" id="PS51012">
    <property type="entry name" value="ABC_TM2"/>
    <property type="match status" value="1"/>
</dbReference>
<protein>
    <submittedName>
        <fullName evidence="10">Inner membrane transport permease YbhR</fullName>
    </submittedName>
</protein>
<dbReference type="InterPro" id="IPR051449">
    <property type="entry name" value="ABC-2_transporter_component"/>
</dbReference>
<dbReference type="GO" id="GO:0140359">
    <property type="term" value="F:ABC-type transporter activity"/>
    <property type="evidence" value="ECO:0007669"/>
    <property type="project" value="InterPro"/>
</dbReference>
<feature type="transmembrane region" description="Helical" evidence="8">
    <location>
        <begin position="242"/>
        <end position="266"/>
    </location>
</feature>
<dbReference type="Pfam" id="PF12698">
    <property type="entry name" value="ABC2_membrane_3"/>
    <property type="match status" value="1"/>
</dbReference>
<dbReference type="PANTHER" id="PTHR30294:SF38">
    <property type="entry name" value="TRANSPORT PERMEASE PROTEIN"/>
    <property type="match status" value="1"/>
</dbReference>
<evidence type="ECO:0000256" key="4">
    <source>
        <dbReference type="ARBA" id="ARBA00022475"/>
    </source>
</evidence>
<feature type="transmembrane region" description="Helical" evidence="8">
    <location>
        <begin position="21"/>
        <end position="39"/>
    </location>
</feature>
<organism evidence="10 11">
    <name type="scientific">Clostridium vincentii</name>
    <dbReference type="NCBI Taxonomy" id="52704"/>
    <lineage>
        <taxon>Bacteria</taxon>
        <taxon>Bacillati</taxon>
        <taxon>Bacillota</taxon>
        <taxon>Clostridia</taxon>
        <taxon>Eubacteriales</taxon>
        <taxon>Clostridiaceae</taxon>
        <taxon>Clostridium</taxon>
    </lineage>
</organism>
<evidence type="ECO:0000256" key="2">
    <source>
        <dbReference type="ARBA" id="ARBA00007783"/>
    </source>
</evidence>
<evidence type="ECO:0000256" key="8">
    <source>
        <dbReference type="SAM" id="Phobius"/>
    </source>
</evidence>
<evidence type="ECO:0000256" key="3">
    <source>
        <dbReference type="ARBA" id="ARBA00022448"/>
    </source>
</evidence>
<reference evidence="10 11" key="1">
    <citation type="submission" date="2018-03" db="EMBL/GenBank/DDBJ databases">
        <title>Genome sequence of Clostridium vincentii DSM 10228.</title>
        <authorList>
            <person name="Poehlein A."/>
            <person name="Daniel R."/>
        </authorList>
    </citation>
    <scope>NUCLEOTIDE SEQUENCE [LARGE SCALE GENOMIC DNA]</scope>
    <source>
        <strain evidence="10 11">DSM 10228</strain>
    </source>
</reference>
<dbReference type="PANTHER" id="PTHR30294">
    <property type="entry name" value="MEMBRANE COMPONENT OF ABC TRANSPORTER YHHJ-RELATED"/>
    <property type="match status" value="1"/>
</dbReference>
<accession>A0A2T0BIP0</accession>
<evidence type="ECO:0000256" key="1">
    <source>
        <dbReference type="ARBA" id="ARBA00004651"/>
    </source>
</evidence>
<dbReference type="AlphaFoldDB" id="A0A2T0BIP0"/>
<dbReference type="EMBL" id="PVXQ01000005">
    <property type="protein sequence ID" value="PRR83758.1"/>
    <property type="molecule type" value="Genomic_DNA"/>
</dbReference>
<evidence type="ECO:0000256" key="5">
    <source>
        <dbReference type="ARBA" id="ARBA00022692"/>
    </source>
</evidence>
<dbReference type="RefSeq" id="WP_106058737.1">
    <property type="nucleotide sequence ID" value="NZ_PVXQ01000005.1"/>
</dbReference>
<keyword evidence="4" id="KW-1003">Cell membrane</keyword>
<dbReference type="OrthoDB" id="9776218at2"/>
<comment type="subcellular location">
    <subcellularLocation>
        <location evidence="1">Cell membrane</location>
        <topology evidence="1">Multi-pass membrane protein</topology>
    </subcellularLocation>
</comment>
<gene>
    <name evidence="10" type="primary">ybhR</name>
    <name evidence="10" type="ORF">CLVI_07050</name>
</gene>
<name>A0A2T0BIP0_9CLOT</name>
<dbReference type="InterPro" id="IPR013525">
    <property type="entry name" value="ABC2_TM"/>
</dbReference>
<evidence type="ECO:0000313" key="11">
    <source>
        <dbReference type="Proteomes" id="UP000239471"/>
    </source>
</evidence>
<keyword evidence="5 8" id="KW-0812">Transmembrane</keyword>
<evidence type="ECO:0000259" key="9">
    <source>
        <dbReference type="PROSITE" id="PS51012"/>
    </source>
</evidence>